<accession>A0ACD3RU25</accession>
<protein>
    <submittedName>
        <fullName evidence="1">Uncharacterized protein</fullName>
    </submittedName>
</protein>
<sequence>MDNYFQLDTVNTWNGHQYGDKRYIRKCRTNSKPQQHVCYNGTDLVSGDEREVISEYKKTPHPKLCPPTSVSTAAECSVDQIYENICCSRGTANSKHSPANVQEKHNINSTMCRTPLPPKIPERSSDGAFGKRTNKPTTARNMTSKPKKSRTTLISVKPKAVVGVEGQRFDFRCEYKDGQQNNSKYFCYVGDNGCVNLIRTEEHNKWVENGRFSLYDNTSRAFFIVTVDKLILKDSRTYWCGVDIHSNPDENSVIHLNVSPELHMPLYLTAVMCVSAIFIVCLFTLCLLLAVKHRRSGEHRLNRETSSDYETMMPGVRTEPEICNCSDPNCTELSAFPSSPPDLCSHFTPKHRESTVTLGVGLWETEAMSVTEVVGKEITIKCSHTNAFSNVKYFCKGACRDEDILISSRNKKKDTKGKYTISDEGNTFSVTISFLTEDDAGTYWCGIERVGFDTYNKVVLTVIQGEDPDNSSGLQLSDLASSSKKLVCIGAGLGVVVLTLAVVILIFLRHRRRTIRASSEKVQDTVYATPFCQKQNAHSVPASSSKDGETYGRAHSNFSMMSVQHQDTSRDDTGNIYSNITVSSESQVKPHNLLYSTVSFNKHPDCSTVKPCPTAVTYSTLNDISTDESTVCSNF</sequence>
<gene>
    <name evidence="1" type="ORF">E3U43_008427</name>
</gene>
<organism evidence="1 2">
    <name type="scientific">Larimichthys crocea</name>
    <name type="common">Large yellow croaker</name>
    <name type="synonym">Pseudosciaena crocea</name>
    <dbReference type="NCBI Taxonomy" id="215358"/>
    <lineage>
        <taxon>Eukaryota</taxon>
        <taxon>Metazoa</taxon>
        <taxon>Chordata</taxon>
        <taxon>Craniata</taxon>
        <taxon>Vertebrata</taxon>
        <taxon>Euteleostomi</taxon>
        <taxon>Actinopterygii</taxon>
        <taxon>Neopterygii</taxon>
        <taxon>Teleostei</taxon>
        <taxon>Neoteleostei</taxon>
        <taxon>Acanthomorphata</taxon>
        <taxon>Eupercaria</taxon>
        <taxon>Sciaenidae</taxon>
        <taxon>Larimichthys</taxon>
    </lineage>
</organism>
<reference evidence="1" key="1">
    <citation type="submission" date="2018-11" db="EMBL/GenBank/DDBJ databases">
        <title>The sequence and de novo assembly of Larimichthys crocea genome using PacBio and Hi-C technologies.</title>
        <authorList>
            <person name="Xu P."/>
            <person name="Chen B."/>
            <person name="Zhou Z."/>
            <person name="Ke Q."/>
            <person name="Wu Y."/>
            <person name="Bai H."/>
            <person name="Pu F."/>
        </authorList>
    </citation>
    <scope>NUCLEOTIDE SEQUENCE</scope>
    <source>
        <tissue evidence="1">Muscle</tissue>
    </source>
</reference>
<proteinExistence type="predicted"/>
<evidence type="ECO:0000313" key="1">
    <source>
        <dbReference type="EMBL" id="TMS23121.1"/>
    </source>
</evidence>
<dbReference type="Proteomes" id="UP000793456">
    <property type="component" value="Chromosome I"/>
</dbReference>
<dbReference type="EMBL" id="CM011674">
    <property type="protein sequence ID" value="TMS23121.1"/>
    <property type="molecule type" value="Genomic_DNA"/>
</dbReference>
<name>A0ACD3RU25_LARCR</name>
<comment type="caution">
    <text evidence="1">The sequence shown here is derived from an EMBL/GenBank/DDBJ whole genome shotgun (WGS) entry which is preliminary data.</text>
</comment>
<evidence type="ECO:0000313" key="2">
    <source>
        <dbReference type="Proteomes" id="UP000793456"/>
    </source>
</evidence>
<keyword evidence="2" id="KW-1185">Reference proteome</keyword>